<dbReference type="InterPro" id="IPR038765">
    <property type="entry name" value="Papain-like_cys_pep_sf"/>
</dbReference>
<name>A0A437JTB5_9BURK</name>
<dbReference type="EMBL" id="SACT01000005">
    <property type="protein sequence ID" value="RVT50400.1"/>
    <property type="molecule type" value="Genomic_DNA"/>
</dbReference>
<evidence type="ECO:0000259" key="6">
    <source>
        <dbReference type="PROSITE" id="PS51935"/>
    </source>
</evidence>
<dbReference type="Gene3D" id="3.90.1720.10">
    <property type="entry name" value="endopeptidase domain like (from Nostoc punctiforme)"/>
    <property type="match status" value="1"/>
</dbReference>
<dbReference type="SUPFAM" id="SSF54001">
    <property type="entry name" value="Cysteine proteinases"/>
    <property type="match status" value="1"/>
</dbReference>
<protein>
    <submittedName>
        <fullName evidence="7">Peptidoglycan endopeptidase</fullName>
    </submittedName>
</protein>
<keyword evidence="5" id="KW-0732">Signal</keyword>
<keyword evidence="4" id="KW-0788">Thiol protease</keyword>
<feature type="chain" id="PRO_5019475641" evidence="5">
    <location>
        <begin position="20"/>
        <end position="183"/>
    </location>
</feature>
<dbReference type="PROSITE" id="PS51935">
    <property type="entry name" value="NLPC_P60"/>
    <property type="match status" value="1"/>
</dbReference>
<dbReference type="OrthoDB" id="9807055at2"/>
<dbReference type="RefSeq" id="WP_128199227.1">
    <property type="nucleotide sequence ID" value="NZ_SACT01000005.1"/>
</dbReference>
<dbReference type="InterPro" id="IPR051202">
    <property type="entry name" value="Peptidase_C40"/>
</dbReference>
<sequence length="183" mass="19511">MPRLLPLLLAAGLALPCVAQEADDALGALLAERGVWPAAAEAPAPFAAPSPADHAGDLVIAALNFLDVRYHRGGDSASEGFDCSGFTRHVVSSVLGITLPRRSAEQAQQAGLPPVSRQALKPGDLVFFNTLKRAFSHVGIYIGDGRFVHAPRSGQQVRVERMDTPYWSRRFDGARRVTPTSGS</sequence>
<dbReference type="Proteomes" id="UP000288178">
    <property type="component" value="Unassembled WGS sequence"/>
</dbReference>
<evidence type="ECO:0000313" key="7">
    <source>
        <dbReference type="EMBL" id="RVT50400.1"/>
    </source>
</evidence>
<feature type="signal peptide" evidence="5">
    <location>
        <begin position="1"/>
        <end position="19"/>
    </location>
</feature>
<keyword evidence="2" id="KW-0645">Protease</keyword>
<dbReference type="PANTHER" id="PTHR47053:SF1">
    <property type="entry name" value="MUREIN DD-ENDOPEPTIDASE MEPH-RELATED"/>
    <property type="match status" value="1"/>
</dbReference>
<dbReference type="InterPro" id="IPR000064">
    <property type="entry name" value="NLP_P60_dom"/>
</dbReference>
<keyword evidence="8" id="KW-1185">Reference proteome</keyword>
<evidence type="ECO:0000256" key="3">
    <source>
        <dbReference type="ARBA" id="ARBA00022801"/>
    </source>
</evidence>
<dbReference type="GO" id="GO:0008234">
    <property type="term" value="F:cysteine-type peptidase activity"/>
    <property type="evidence" value="ECO:0007669"/>
    <property type="project" value="UniProtKB-KW"/>
</dbReference>
<feature type="domain" description="NlpC/P60" evidence="6">
    <location>
        <begin position="52"/>
        <end position="178"/>
    </location>
</feature>
<dbReference type="AlphaFoldDB" id="A0A437JTB5"/>
<reference evidence="7 8" key="1">
    <citation type="submission" date="2019-01" db="EMBL/GenBank/DDBJ databases">
        <authorList>
            <person name="Chen W.-M."/>
        </authorList>
    </citation>
    <scope>NUCLEOTIDE SEQUENCE [LARGE SCALE GENOMIC DNA]</scope>
    <source>
        <strain evidence="7 8">ICH-3</strain>
    </source>
</reference>
<dbReference type="PANTHER" id="PTHR47053">
    <property type="entry name" value="MUREIN DD-ENDOPEPTIDASE MEPH-RELATED"/>
    <property type="match status" value="1"/>
</dbReference>
<comment type="similarity">
    <text evidence="1">Belongs to the peptidase C40 family.</text>
</comment>
<dbReference type="GO" id="GO:0006508">
    <property type="term" value="P:proteolysis"/>
    <property type="evidence" value="ECO:0007669"/>
    <property type="project" value="UniProtKB-KW"/>
</dbReference>
<gene>
    <name evidence="7" type="ORF">ENE75_15410</name>
</gene>
<evidence type="ECO:0000256" key="4">
    <source>
        <dbReference type="ARBA" id="ARBA00022807"/>
    </source>
</evidence>
<evidence type="ECO:0000313" key="8">
    <source>
        <dbReference type="Proteomes" id="UP000288178"/>
    </source>
</evidence>
<organism evidence="7 8">
    <name type="scientific">Rubrivivax albus</name>
    <dbReference type="NCBI Taxonomy" id="2499835"/>
    <lineage>
        <taxon>Bacteria</taxon>
        <taxon>Pseudomonadati</taxon>
        <taxon>Pseudomonadota</taxon>
        <taxon>Betaproteobacteria</taxon>
        <taxon>Burkholderiales</taxon>
        <taxon>Sphaerotilaceae</taxon>
        <taxon>Rubrivivax</taxon>
    </lineage>
</organism>
<keyword evidence="3" id="KW-0378">Hydrolase</keyword>
<proteinExistence type="inferred from homology"/>
<evidence type="ECO:0000256" key="1">
    <source>
        <dbReference type="ARBA" id="ARBA00007074"/>
    </source>
</evidence>
<dbReference type="Pfam" id="PF00877">
    <property type="entry name" value="NLPC_P60"/>
    <property type="match status" value="1"/>
</dbReference>
<accession>A0A437JTB5</accession>
<evidence type="ECO:0000256" key="2">
    <source>
        <dbReference type="ARBA" id="ARBA00022670"/>
    </source>
</evidence>
<evidence type="ECO:0000256" key="5">
    <source>
        <dbReference type="SAM" id="SignalP"/>
    </source>
</evidence>
<comment type="caution">
    <text evidence="7">The sequence shown here is derived from an EMBL/GenBank/DDBJ whole genome shotgun (WGS) entry which is preliminary data.</text>
</comment>